<keyword evidence="2" id="KW-1185">Reference proteome</keyword>
<accession>A0AAW4L3G0</accession>
<protein>
    <submittedName>
        <fullName evidence="1">TIGR04282 family arsenosugar biosynthesis glycosyltransferase</fullName>
    </submittedName>
</protein>
<name>A0AAW4L3G0_9BACT</name>
<proteinExistence type="predicted"/>
<comment type="caution">
    <text evidence="1">The sequence shown here is derived from an EMBL/GenBank/DDBJ whole genome shotgun (WGS) entry which is preliminary data.</text>
</comment>
<dbReference type="PANTHER" id="PTHR36529">
    <property type="entry name" value="SLL1095 PROTEIN"/>
    <property type="match status" value="1"/>
</dbReference>
<reference evidence="1 2" key="1">
    <citation type="submission" date="2021-05" db="EMBL/GenBank/DDBJ databases">
        <title>The draft genome of Geobacter pelophilus DSM 12255.</title>
        <authorList>
            <person name="Xu Z."/>
            <person name="Masuda Y."/>
            <person name="Itoh H."/>
            <person name="Senoo K."/>
        </authorList>
    </citation>
    <scope>NUCLEOTIDE SEQUENCE [LARGE SCALE GENOMIC DNA]</scope>
    <source>
        <strain evidence="1 2">DSM 12255</strain>
    </source>
</reference>
<dbReference type="AlphaFoldDB" id="A0AAW4L3G0"/>
<evidence type="ECO:0000313" key="2">
    <source>
        <dbReference type="Proteomes" id="UP000811899"/>
    </source>
</evidence>
<gene>
    <name evidence="1" type="ORF">KI809_04305</name>
</gene>
<dbReference type="Pfam" id="PF09837">
    <property type="entry name" value="DUF2064"/>
    <property type="match status" value="1"/>
</dbReference>
<sequence>MNSNHLNALLIFAKWPEPGKVKTRLSPPLETHEATELYRCMLLDTLENSADIIGTSRMIFFDGEPGRSADFKLLAPDAEVVVQEGDDLGERLANAFAKAFAFGYRSVAVVGTDSPHMPVARISEAFHLLNSQCADVIFGPSEDGGYYLVAMNSLNPGVFADIPWSSQDTLARSLEKTESLGLSPALLATGFDLDTVADLLRLKQEARPAAPRTLSLLSRIMP</sequence>
<dbReference type="NCBIfam" id="TIGR04282">
    <property type="entry name" value="glyco_like_cofC"/>
    <property type="match status" value="1"/>
</dbReference>
<dbReference type="PANTHER" id="PTHR36529:SF1">
    <property type="entry name" value="GLYCOSYLTRANSFERASE"/>
    <property type="match status" value="1"/>
</dbReference>
<dbReference type="Proteomes" id="UP000811899">
    <property type="component" value="Unassembled WGS sequence"/>
</dbReference>
<organism evidence="1 2">
    <name type="scientific">Geoanaerobacter pelophilus</name>
    <dbReference type="NCBI Taxonomy" id="60036"/>
    <lineage>
        <taxon>Bacteria</taxon>
        <taxon>Pseudomonadati</taxon>
        <taxon>Thermodesulfobacteriota</taxon>
        <taxon>Desulfuromonadia</taxon>
        <taxon>Geobacterales</taxon>
        <taxon>Geobacteraceae</taxon>
        <taxon>Geoanaerobacter</taxon>
    </lineage>
</organism>
<dbReference type="InterPro" id="IPR018641">
    <property type="entry name" value="Trfase_1_rSAM/seldom-assoc"/>
</dbReference>
<dbReference type="RefSeq" id="WP_214170250.1">
    <property type="nucleotide sequence ID" value="NZ_JAHCVJ010000001.1"/>
</dbReference>
<dbReference type="SUPFAM" id="SSF53448">
    <property type="entry name" value="Nucleotide-diphospho-sugar transferases"/>
    <property type="match status" value="1"/>
</dbReference>
<dbReference type="EMBL" id="JAHCVJ010000001">
    <property type="protein sequence ID" value="MBT0663518.1"/>
    <property type="molecule type" value="Genomic_DNA"/>
</dbReference>
<dbReference type="Gene3D" id="3.90.550.10">
    <property type="entry name" value="Spore Coat Polysaccharide Biosynthesis Protein SpsA, Chain A"/>
    <property type="match status" value="1"/>
</dbReference>
<evidence type="ECO:0000313" key="1">
    <source>
        <dbReference type="EMBL" id="MBT0663518.1"/>
    </source>
</evidence>
<dbReference type="InterPro" id="IPR029044">
    <property type="entry name" value="Nucleotide-diphossugar_trans"/>
</dbReference>